<comment type="caution">
    <text evidence="4">The sequence shown here is derived from an EMBL/GenBank/DDBJ whole genome shotgun (WGS) entry which is preliminary data.</text>
</comment>
<dbReference type="Pfam" id="PF14033">
    <property type="entry name" value="DUF4246"/>
    <property type="match status" value="1"/>
</dbReference>
<dbReference type="EMBL" id="JAJVDC020000061">
    <property type="protein sequence ID" value="KAL1628596.1"/>
    <property type="molecule type" value="Genomic_DNA"/>
</dbReference>
<evidence type="ECO:0000259" key="2">
    <source>
        <dbReference type="Pfam" id="PF14033"/>
    </source>
</evidence>
<evidence type="ECO:0000313" key="4">
    <source>
        <dbReference type="EMBL" id="KAL1628596.1"/>
    </source>
</evidence>
<dbReference type="InterPro" id="IPR049192">
    <property type="entry name" value="DUF4246_C"/>
</dbReference>
<dbReference type="Proteomes" id="UP001521116">
    <property type="component" value="Unassembled WGS sequence"/>
</dbReference>
<dbReference type="InterPro" id="IPR025340">
    <property type="entry name" value="DUF4246"/>
</dbReference>
<name>A0ABR3SSR1_9PEZI</name>
<protein>
    <recommendedName>
        <fullName evidence="6">Duf1665 domain containing protein</fullName>
    </recommendedName>
</protein>
<gene>
    <name evidence="4" type="ORF">SLS56_005828</name>
</gene>
<keyword evidence="5" id="KW-1185">Reference proteome</keyword>
<proteinExistence type="predicted"/>
<sequence length="617" mass="70606">MAQSNTRITLPGFGLPVDTLLDWSRGNNTTASLRERRMLDFITLITDKPEWHRKVFADQIVSKWKSEACRYDQTSQDDFLSNPMFDYCMSELREKAAIYEEKGLVAVMDAEATVVKSDSAVPESLRQSLLKGVRPLEDVPDRYKDWHPGSDQKVLDLVHPSLFPVVYGRSRALPSGRVPLKDCARSIGLGEVIPEHGLDDTEFSKDVSWGNPSSSMKPWGNYQWLPTQIDFAEDGRPTIASYINNLHPRTHDGLYEILGQFVDKSIPLWNECLSWFHSRIRINIEGTSDEDWVLPEGVKWNRPAIDDSDDMGNDARSDEEMDDREWAEEHGFGDDYRDWWEGNRVLEQPEPGPFKPFNETLQAPGARAIDLKSDFKASGLQVIFKLANIHLTPEKPEYSASNWHVEGALNEHICATAIYYYDSENVTDSFLGFRQSVDAEAMVMRPQQVSNRTTQPFAVQADSLQNEWSSALEFYGIENEAATIQDLGRVLTRQGRLLAFPNVMQHQVQPFRLADPTKPGHRKILAMFLVDPHVPILSTANVPPQRKDWWAEEVRKVDRFAALPEELFQNIIDSVEGFPFSWAEALEMRERLMEERGRVTDDVNQAMEEDTFFFCEH</sequence>
<feature type="region of interest" description="Disordered" evidence="1">
    <location>
        <begin position="303"/>
        <end position="324"/>
    </location>
</feature>
<dbReference type="Pfam" id="PF21666">
    <property type="entry name" value="DUF4246_N"/>
    <property type="match status" value="1"/>
</dbReference>
<dbReference type="PANTHER" id="PTHR33119">
    <property type="entry name" value="IFI3P"/>
    <property type="match status" value="1"/>
</dbReference>
<accession>A0ABR3SSR1</accession>
<organism evidence="4 5">
    <name type="scientific">Neofusicoccum ribis</name>
    <dbReference type="NCBI Taxonomy" id="45134"/>
    <lineage>
        <taxon>Eukaryota</taxon>
        <taxon>Fungi</taxon>
        <taxon>Dikarya</taxon>
        <taxon>Ascomycota</taxon>
        <taxon>Pezizomycotina</taxon>
        <taxon>Dothideomycetes</taxon>
        <taxon>Dothideomycetes incertae sedis</taxon>
        <taxon>Botryosphaeriales</taxon>
        <taxon>Botryosphaeriaceae</taxon>
        <taxon>Neofusicoccum</taxon>
    </lineage>
</organism>
<evidence type="ECO:0008006" key="6">
    <source>
        <dbReference type="Google" id="ProtNLM"/>
    </source>
</evidence>
<dbReference type="PANTHER" id="PTHR33119:SF1">
    <property type="entry name" value="FE2OG DIOXYGENASE DOMAIN-CONTAINING PROTEIN"/>
    <property type="match status" value="1"/>
</dbReference>
<evidence type="ECO:0000259" key="3">
    <source>
        <dbReference type="Pfam" id="PF21666"/>
    </source>
</evidence>
<evidence type="ECO:0000313" key="5">
    <source>
        <dbReference type="Proteomes" id="UP001521116"/>
    </source>
</evidence>
<reference evidence="4 5" key="1">
    <citation type="submission" date="2024-02" db="EMBL/GenBank/DDBJ databases">
        <title>De novo assembly and annotation of 12 fungi associated with fruit tree decline syndrome in Ontario, Canada.</title>
        <authorList>
            <person name="Sulman M."/>
            <person name="Ellouze W."/>
            <person name="Ilyukhin E."/>
        </authorList>
    </citation>
    <scope>NUCLEOTIDE SEQUENCE [LARGE SCALE GENOMIC DNA]</scope>
    <source>
        <strain evidence="4 5">M1-105</strain>
    </source>
</reference>
<feature type="domain" description="DUF4246" evidence="2">
    <location>
        <begin position="83"/>
        <end position="553"/>
    </location>
</feature>
<evidence type="ECO:0000256" key="1">
    <source>
        <dbReference type="SAM" id="MobiDB-lite"/>
    </source>
</evidence>
<dbReference type="InterPro" id="IPR049207">
    <property type="entry name" value="DUF4246_N"/>
</dbReference>
<feature type="domain" description="DUF4246" evidence="3">
    <location>
        <begin position="26"/>
        <end position="67"/>
    </location>
</feature>